<name>A0A9Q1K317_9CARY</name>
<reference evidence="2" key="1">
    <citation type="submission" date="2022-04" db="EMBL/GenBank/DDBJ databases">
        <title>Carnegiea gigantea Genome sequencing and assembly v2.</title>
        <authorList>
            <person name="Copetti D."/>
            <person name="Sanderson M.J."/>
            <person name="Burquez A."/>
            <person name="Wojciechowski M.F."/>
        </authorList>
    </citation>
    <scope>NUCLEOTIDE SEQUENCE</scope>
    <source>
        <strain evidence="2">SGP5-SGP5p</strain>
        <tissue evidence="2">Aerial part</tissue>
    </source>
</reference>
<evidence type="ECO:0000313" key="3">
    <source>
        <dbReference type="Proteomes" id="UP001153076"/>
    </source>
</evidence>
<keyword evidence="3" id="KW-1185">Reference proteome</keyword>
<dbReference type="Proteomes" id="UP001153076">
    <property type="component" value="Unassembled WGS sequence"/>
</dbReference>
<organism evidence="2 3">
    <name type="scientific">Carnegiea gigantea</name>
    <dbReference type="NCBI Taxonomy" id="171969"/>
    <lineage>
        <taxon>Eukaryota</taxon>
        <taxon>Viridiplantae</taxon>
        <taxon>Streptophyta</taxon>
        <taxon>Embryophyta</taxon>
        <taxon>Tracheophyta</taxon>
        <taxon>Spermatophyta</taxon>
        <taxon>Magnoliopsida</taxon>
        <taxon>eudicotyledons</taxon>
        <taxon>Gunneridae</taxon>
        <taxon>Pentapetalae</taxon>
        <taxon>Caryophyllales</taxon>
        <taxon>Cactineae</taxon>
        <taxon>Cactaceae</taxon>
        <taxon>Cactoideae</taxon>
        <taxon>Echinocereeae</taxon>
        <taxon>Carnegiea</taxon>
    </lineage>
</organism>
<proteinExistence type="predicted"/>
<evidence type="ECO:0000256" key="1">
    <source>
        <dbReference type="SAM" id="MobiDB-lite"/>
    </source>
</evidence>
<dbReference type="EMBL" id="JAKOGI010000379">
    <property type="protein sequence ID" value="KAJ8435874.1"/>
    <property type="molecule type" value="Genomic_DNA"/>
</dbReference>
<gene>
    <name evidence="2" type="ORF">Cgig2_008414</name>
</gene>
<feature type="compositionally biased region" description="Basic and acidic residues" evidence="1">
    <location>
        <begin position="154"/>
        <end position="165"/>
    </location>
</feature>
<comment type="caution">
    <text evidence="2">The sequence shown here is derived from an EMBL/GenBank/DDBJ whole genome shotgun (WGS) entry which is preliminary data.</text>
</comment>
<accession>A0A9Q1K317</accession>
<protein>
    <submittedName>
        <fullName evidence="2">Uncharacterized protein</fullName>
    </submittedName>
</protein>
<feature type="region of interest" description="Disordered" evidence="1">
    <location>
        <begin position="145"/>
        <end position="165"/>
    </location>
</feature>
<dbReference type="AlphaFoldDB" id="A0A9Q1K317"/>
<evidence type="ECO:0000313" key="2">
    <source>
        <dbReference type="EMBL" id="KAJ8435874.1"/>
    </source>
</evidence>
<sequence length="213" mass="23618">MQEPVGGMIVRSFLIGCEWLKWRPSISDTGCIHPGTLNVALFMALAVGPLSFPFPLCFVSQTTLIHTSLMVSLVALVKLSHFMSKRHLNLSALGGAFAGTHPSSTDLRRLSRIMDITTDLDFDNFPNLETILCYQHVHTRYGTGSQLLPSPHASDSKRKQSDLSDMNISKDEGKLSFKPKIEFVHSWKPLEHFVAPTEDGSFHVEIQGIDVAI</sequence>